<dbReference type="InterPro" id="IPR013783">
    <property type="entry name" value="Ig-like_fold"/>
</dbReference>
<evidence type="ECO:0000256" key="6">
    <source>
        <dbReference type="ARBA" id="ARBA00023186"/>
    </source>
</evidence>
<comment type="caution">
    <text evidence="11">The sequence shown here is derived from an EMBL/GenBank/DDBJ whole genome shotgun (WGS) entry which is preliminary data.</text>
</comment>
<reference evidence="12" key="1">
    <citation type="journal article" date="2019" name="bioRxiv">
        <title>Bacterially produced spermidine induces plant systemic susceptibility to pathogens.</title>
        <authorList>
            <person name="Melnyk R.A."/>
            <person name="Beskrovnaya P.A."/>
            <person name="Liu Z."/>
            <person name="Song Y."/>
            <person name="Haney C.H."/>
        </authorList>
    </citation>
    <scope>NUCLEOTIDE SEQUENCE [LARGE SCALE GENOMIC DNA]</scope>
    <source>
        <strain evidence="12">Dha-51</strain>
    </source>
</reference>
<dbReference type="PANTHER" id="PTHR30251:SF2">
    <property type="entry name" value="FIMBRIAL CHAPERONE YADV-RELATED"/>
    <property type="match status" value="1"/>
</dbReference>
<keyword evidence="3" id="KW-1029">Fimbrium biogenesis</keyword>
<dbReference type="SUPFAM" id="SSF49584">
    <property type="entry name" value="Periplasmic chaperone C-domain"/>
    <property type="match status" value="1"/>
</dbReference>
<dbReference type="Proteomes" id="UP000295254">
    <property type="component" value="Unassembled WGS sequence"/>
</dbReference>
<evidence type="ECO:0000256" key="7">
    <source>
        <dbReference type="ARBA" id="ARBA00023319"/>
    </source>
</evidence>
<gene>
    <name evidence="11" type="ORF">EIY72_08875</name>
</gene>
<dbReference type="PROSITE" id="PS00635">
    <property type="entry name" value="PILI_CHAPERONE"/>
    <property type="match status" value="1"/>
</dbReference>
<evidence type="ECO:0000256" key="3">
    <source>
        <dbReference type="ARBA" id="ARBA00022558"/>
    </source>
</evidence>
<dbReference type="InterPro" id="IPR016147">
    <property type="entry name" value="Pili_assmbl_chaperone_N"/>
</dbReference>
<sequence>MTHWVRVMTMAATLSLGLFPMQVWAGVVLSGTRVIFNAGEREVGLNLKNQDESPSLVQTWVDAGDASAAPEKIHTPFLITPPITRLEPNQQLALRIIFTGEELPKDRESVFFINVLDIPARPKVQEGDSLVQVAFRTRIKLFYRPLNLSGSPIKAVDELSWRISSTPTGLVVHVRNPAAYSVSFNQVAVKVDGKVYNNANGGMVAPFSTQDFPIDNVKANSLAGASVVFNWVGDYGEDTQKEARNDTSN</sequence>
<keyword evidence="6 8" id="KW-0143">Chaperone</keyword>
<dbReference type="InterPro" id="IPR050643">
    <property type="entry name" value="Periplasmic_pilus_chap"/>
</dbReference>
<keyword evidence="7" id="KW-0393">Immunoglobulin domain</keyword>
<dbReference type="InterPro" id="IPR008962">
    <property type="entry name" value="PapD-like_sf"/>
</dbReference>
<evidence type="ECO:0000259" key="9">
    <source>
        <dbReference type="Pfam" id="PF00345"/>
    </source>
</evidence>
<evidence type="ECO:0000256" key="5">
    <source>
        <dbReference type="ARBA" id="ARBA00022764"/>
    </source>
</evidence>
<dbReference type="EMBL" id="RRZK01000008">
    <property type="protein sequence ID" value="TDB65613.1"/>
    <property type="molecule type" value="Genomic_DNA"/>
</dbReference>
<evidence type="ECO:0000313" key="11">
    <source>
        <dbReference type="EMBL" id="TDB65613.1"/>
    </source>
</evidence>
<dbReference type="SUPFAM" id="SSF49354">
    <property type="entry name" value="PapD-like"/>
    <property type="match status" value="1"/>
</dbReference>
<proteinExistence type="inferred from homology"/>
<evidence type="ECO:0000313" key="12">
    <source>
        <dbReference type="Proteomes" id="UP000295254"/>
    </source>
</evidence>
<evidence type="ECO:0000256" key="2">
    <source>
        <dbReference type="ARBA" id="ARBA00007399"/>
    </source>
</evidence>
<comment type="similarity">
    <text evidence="2 8">Belongs to the periplasmic pilus chaperone family.</text>
</comment>
<organism evidence="11 12">
    <name type="scientific">Pseudomonas vancouverensis</name>
    <dbReference type="NCBI Taxonomy" id="95300"/>
    <lineage>
        <taxon>Bacteria</taxon>
        <taxon>Pseudomonadati</taxon>
        <taxon>Pseudomonadota</taxon>
        <taxon>Gammaproteobacteria</taxon>
        <taxon>Pseudomonadales</taxon>
        <taxon>Pseudomonadaceae</taxon>
        <taxon>Pseudomonas</taxon>
    </lineage>
</organism>
<evidence type="ECO:0000256" key="4">
    <source>
        <dbReference type="ARBA" id="ARBA00022729"/>
    </source>
</evidence>
<dbReference type="InterPro" id="IPR016148">
    <property type="entry name" value="Pili_assmbl_chaperone_C"/>
</dbReference>
<dbReference type="GO" id="GO:0030288">
    <property type="term" value="C:outer membrane-bounded periplasmic space"/>
    <property type="evidence" value="ECO:0007669"/>
    <property type="project" value="InterPro"/>
</dbReference>
<dbReference type="PANTHER" id="PTHR30251">
    <property type="entry name" value="PILUS ASSEMBLY CHAPERONE"/>
    <property type="match status" value="1"/>
</dbReference>
<dbReference type="Pfam" id="PF00345">
    <property type="entry name" value="PapD_N"/>
    <property type="match status" value="1"/>
</dbReference>
<dbReference type="OrthoDB" id="9131059at2"/>
<dbReference type="STRING" id="95300.SAMN05216558_1643"/>
<dbReference type="PRINTS" id="PR00969">
    <property type="entry name" value="CHAPERONPILI"/>
</dbReference>
<dbReference type="GO" id="GO:0071555">
    <property type="term" value="P:cell wall organization"/>
    <property type="evidence" value="ECO:0007669"/>
    <property type="project" value="InterPro"/>
</dbReference>
<dbReference type="Pfam" id="PF02753">
    <property type="entry name" value="PapD_C"/>
    <property type="match status" value="1"/>
</dbReference>
<evidence type="ECO:0000259" key="10">
    <source>
        <dbReference type="Pfam" id="PF02753"/>
    </source>
</evidence>
<dbReference type="Gene3D" id="2.60.40.10">
    <property type="entry name" value="Immunoglobulins"/>
    <property type="match status" value="2"/>
</dbReference>
<evidence type="ECO:0000256" key="1">
    <source>
        <dbReference type="ARBA" id="ARBA00004418"/>
    </source>
</evidence>
<name>A0A1H2N2U2_PSEVA</name>
<protein>
    <submittedName>
        <fullName evidence="11">Uncharacterized protein</fullName>
    </submittedName>
</protein>
<keyword evidence="12" id="KW-1185">Reference proteome</keyword>
<dbReference type="FunFam" id="2.60.40.10:FF:000458">
    <property type="entry name" value="Molecular chaperone FimC"/>
    <property type="match status" value="1"/>
</dbReference>
<dbReference type="InterPro" id="IPR036316">
    <property type="entry name" value="Pili_assmbl_chap_C_dom_sf"/>
</dbReference>
<feature type="domain" description="Pili assembly chaperone C-terminal" evidence="10">
    <location>
        <begin position="174"/>
        <end position="238"/>
    </location>
</feature>
<comment type="subcellular location">
    <subcellularLocation>
        <location evidence="1 8">Periplasm</location>
    </subcellularLocation>
</comment>
<accession>A0A1H2N2U2</accession>
<dbReference type="AlphaFoldDB" id="A0A1H2N2U2"/>
<dbReference type="RefSeq" id="WP_093218955.1">
    <property type="nucleotide sequence ID" value="NZ_LT629803.1"/>
</dbReference>
<feature type="domain" description="Pili assembly chaperone N-terminal" evidence="9">
    <location>
        <begin position="26"/>
        <end position="148"/>
    </location>
</feature>
<dbReference type="InterPro" id="IPR018046">
    <property type="entry name" value="Pili_assmbl_chaperone_CS"/>
</dbReference>
<keyword evidence="5" id="KW-0574">Periplasm</keyword>
<dbReference type="InterPro" id="IPR001829">
    <property type="entry name" value="Pili_assmbl_chaperone_bac"/>
</dbReference>
<evidence type="ECO:0000256" key="8">
    <source>
        <dbReference type="RuleBase" id="RU003918"/>
    </source>
</evidence>
<keyword evidence="4" id="KW-0732">Signal</keyword>